<evidence type="ECO:0000313" key="4">
    <source>
        <dbReference type="Proteomes" id="UP000276776"/>
    </source>
</evidence>
<evidence type="ECO:0000313" key="5">
    <source>
        <dbReference type="WBParaSite" id="TCLT_0000463301-mRNA-1"/>
    </source>
</evidence>
<gene>
    <name evidence="3" type="ORF">TCLT_LOCUS4622</name>
</gene>
<dbReference type="PANTHER" id="PTHR12842:SF6">
    <property type="entry name" value="FI01459P"/>
    <property type="match status" value="1"/>
</dbReference>
<proteinExistence type="inferred from homology"/>
<reference evidence="5" key="1">
    <citation type="submission" date="2017-02" db="UniProtKB">
        <authorList>
            <consortium name="WormBaseParasite"/>
        </authorList>
    </citation>
    <scope>IDENTIFICATION</scope>
</reference>
<organism evidence="5">
    <name type="scientific">Thelazia callipaeda</name>
    <name type="common">Oriental eyeworm</name>
    <name type="synonym">Parasitic nematode</name>
    <dbReference type="NCBI Taxonomy" id="103827"/>
    <lineage>
        <taxon>Eukaryota</taxon>
        <taxon>Metazoa</taxon>
        <taxon>Ecdysozoa</taxon>
        <taxon>Nematoda</taxon>
        <taxon>Chromadorea</taxon>
        <taxon>Rhabditida</taxon>
        <taxon>Spirurina</taxon>
        <taxon>Spiruromorpha</taxon>
        <taxon>Thelazioidea</taxon>
        <taxon>Thelaziidae</taxon>
        <taxon>Thelazia</taxon>
    </lineage>
</organism>
<protein>
    <submittedName>
        <fullName evidence="5">Ryanodine receptor 3</fullName>
    </submittedName>
</protein>
<evidence type="ECO:0000256" key="2">
    <source>
        <dbReference type="ARBA" id="ARBA00022553"/>
    </source>
</evidence>
<dbReference type="AlphaFoldDB" id="A0A0N5CWB6"/>
<dbReference type="InterPro" id="IPR007998">
    <property type="entry name" value="DUF719"/>
</dbReference>
<keyword evidence="4" id="KW-1185">Reference proteome</keyword>
<dbReference type="Proteomes" id="UP000276776">
    <property type="component" value="Unassembled WGS sequence"/>
</dbReference>
<name>A0A0N5CWB6_THECL</name>
<evidence type="ECO:0000256" key="1">
    <source>
        <dbReference type="ARBA" id="ARBA00006903"/>
    </source>
</evidence>
<accession>A0A0N5CWB6</accession>
<dbReference type="Pfam" id="PF05334">
    <property type="entry name" value="DUF719"/>
    <property type="match status" value="1"/>
</dbReference>
<dbReference type="OMA" id="XVLREAK"/>
<dbReference type="EMBL" id="UYYF01004296">
    <property type="protein sequence ID" value="VDN01764.1"/>
    <property type="molecule type" value="Genomic_DNA"/>
</dbReference>
<reference evidence="3 4" key="2">
    <citation type="submission" date="2018-11" db="EMBL/GenBank/DDBJ databases">
        <authorList>
            <consortium name="Pathogen Informatics"/>
        </authorList>
    </citation>
    <scope>NUCLEOTIDE SEQUENCE [LARGE SCALE GENOMIC DNA]</scope>
</reference>
<dbReference type="OrthoDB" id="5597648at2759"/>
<dbReference type="PANTHER" id="PTHR12842">
    <property type="entry name" value="FI01459P"/>
    <property type="match status" value="1"/>
</dbReference>
<dbReference type="WBParaSite" id="TCLT_0000463301-mRNA-1">
    <property type="protein sequence ID" value="TCLT_0000463301-mRNA-1"/>
    <property type="gene ID" value="TCLT_0000463301"/>
</dbReference>
<keyword evidence="2" id="KW-0597">Phosphoprotein</keyword>
<evidence type="ECO:0000313" key="3">
    <source>
        <dbReference type="EMBL" id="VDN01764.1"/>
    </source>
</evidence>
<sequence>EGITTLSNVVESGLGLPAPEDLARSLPKEISGDDFIKENDEKNSSSVQSYRKLFTGFGANVVTSSLDVLEALGKKTFEKLTVKEQGSHKRRFIFEPERGQNLSQVLRELRESQEEKFVDDGSCMVKRESTFIEFFEKFGGMFHLEGLEMLSKNHLKKITIDKRREVDKIFANDLVNTLEEYQENDTEDFIQQLKGILLTTALPYNVKLGSVLIDSYKRFKERSENLPVTGDEIFVLFLECLADFTAQSVHSVHKMGQLLLITETKGNLEAFSHFLALVGRQISFFSNYFAQYISTADNSFEEIDELVTTVFLAAGDAFSYVQQSFRLLRPLLVV</sequence>
<comment type="similarity">
    <text evidence="1">Belongs to the FAM114 family.</text>
</comment>